<dbReference type="AlphaFoldDB" id="A0AAV6G7K2"/>
<keyword evidence="2" id="KW-1185">Reference proteome</keyword>
<proteinExistence type="predicted"/>
<reference evidence="1" key="1">
    <citation type="submission" date="2020-10" db="EMBL/GenBank/DDBJ databases">
        <title>Chromosome-scale genome assembly of the Allis shad, Alosa alosa.</title>
        <authorList>
            <person name="Margot Z."/>
            <person name="Christophe K."/>
            <person name="Cabau C."/>
            <person name="Louis A."/>
            <person name="Berthelot C."/>
            <person name="Parey E."/>
            <person name="Roest Crollius H."/>
            <person name="Montfort J."/>
            <person name="Robinson-Rechavi M."/>
            <person name="Bucao C."/>
            <person name="Bouchez O."/>
            <person name="Gislard M."/>
            <person name="Lluch J."/>
            <person name="Milhes M."/>
            <person name="Lampietro C."/>
            <person name="Lopez Roques C."/>
            <person name="Donnadieu C."/>
            <person name="Braasch I."/>
            <person name="Desvignes T."/>
            <person name="Postlethwait J."/>
            <person name="Bobe J."/>
            <person name="Guiguen Y."/>
        </authorList>
    </citation>
    <scope>NUCLEOTIDE SEQUENCE</scope>
    <source>
        <strain evidence="1">M-15738</strain>
        <tissue evidence="1">Blood</tissue>
    </source>
</reference>
<organism evidence="1 2">
    <name type="scientific">Alosa alosa</name>
    <name type="common">allis shad</name>
    <dbReference type="NCBI Taxonomy" id="278164"/>
    <lineage>
        <taxon>Eukaryota</taxon>
        <taxon>Metazoa</taxon>
        <taxon>Chordata</taxon>
        <taxon>Craniata</taxon>
        <taxon>Vertebrata</taxon>
        <taxon>Euteleostomi</taxon>
        <taxon>Actinopterygii</taxon>
        <taxon>Neopterygii</taxon>
        <taxon>Teleostei</taxon>
        <taxon>Clupei</taxon>
        <taxon>Clupeiformes</taxon>
        <taxon>Clupeoidei</taxon>
        <taxon>Clupeidae</taxon>
        <taxon>Alosa</taxon>
    </lineage>
</organism>
<sequence length="85" mass="9803">MQGPNGRWFYTSDREIETVEPLPVVLQHVVESVLKARQTLASALSFFRDPAEHDEITKGNRRKYSDARIGLTKERWTTEVQCSQP</sequence>
<dbReference type="EMBL" id="JADWDJ010000015">
    <property type="protein sequence ID" value="KAG5269392.1"/>
    <property type="molecule type" value="Genomic_DNA"/>
</dbReference>
<evidence type="ECO:0000313" key="2">
    <source>
        <dbReference type="Proteomes" id="UP000823561"/>
    </source>
</evidence>
<name>A0AAV6G7K2_9TELE</name>
<protein>
    <submittedName>
        <fullName evidence="1">Uncharacterized protein</fullName>
    </submittedName>
</protein>
<dbReference type="Proteomes" id="UP000823561">
    <property type="component" value="Chromosome 15"/>
</dbReference>
<evidence type="ECO:0000313" key="1">
    <source>
        <dbReference type="EMBL" id="KAG5269392.1"/>
    </source>
</evidence>
<comment type="caution">
    <text evidence="1">The sequence shown here is derived from an EMBL/GenBank/DDBJ whole genome shotgun (WGS) entry which is preliminary data.</text>
</comment>
<accession>A0AAV6G7K2</accession>
<gene>
    <name evidence="1" type="ORF">AALO_G00201510</name>
</gene>